<reference evidence="2" key="1">
    <citation type="submission" date="2023-07" db="EMBL/GenBank/DDBJ databases">
        <title>Sequencing the genomes of 1000 actinobacteria strains.</title>
        <authorList>
            <person name="Klenk H.-P."/>
        </authorList>
    </citation>
    <scope>NUCLEOTIDE SEQUENCE</scope>
    <source>
        <strain evidence="2">DSM 44707</strain>
    </source>
</reference>
<dbReference type="Gene3D" id="3.40.190.10">
    <property type="entry name" value="Periplasmic binding protein-like II"/>
    <property type="match status" value="2"/>
</dbReference>
<dbReference type="EMBL" id="JAVDYB010000001">
    <property type="protein sequence ID" value="MDR7280644.1"/>
    <property type="molecule type" value="Genomic_DNA"/>
</dbReference>
<feature type="signal peptide" evidence="1">
    <location>
        <begin position="1"/>
        <end position="21"/>
    </location>
</feature>
<dbReference type="AlphaFoldDB" id="A0AAE3YYQ8"/>
<keyword evidence="1" id="KW-0732">Signal</keyword>
<organism evidence="2 3">
    <name type="scientific">Catenuloplanes atrovinosus</name>
    <dbReference type="NCBI Taxonomy" id="137266"/>
    <lineage>
        <taxon>Bacteria</taxon>
        <taxon>Bacillati</taxon>
        <taxon>Actinomycetota</taxon>
        <taxon>Actinomycetes</taxon>
        <taxon>Micromonosporales</taxon>
        <taxon>Micromonosporaceae</taxon>
        <taxon>Catenuloplanes</taxon>
    </lineage>
</organism>
<comment type="caution">
    <text evidence="2">The sequence shown here is derived from an EMBL/GenBank/DDBJ whole genome shotgun (WGS) entry which is preliminary data.</text>
</comment>
<dbReference type="RefSeq" id="WP_310375319.1">
    <property type="nucleotide sequence ID" value="NZ_JAVDYB010000001.1"/>
</dbReference>
<proteinExistence type="predicted"/>
<accession>A0AAE3YYQ8</accession>
<dbReference type="InterPro" id="IPR006311">
    <property type="entry name" value="TAT_signal"/>
</dbReference>
<evidence type="ECO:0000313" key="2">
    <source>
        <dbReference type="EMBL" id="MDR7280644.1"/>
    </source>
</evidence>
<gene>
    <name evidence="2" type="ORF">J2S41_007422</name>
</gene>
<evidence type="ECO:0000256" key="1">
    <source>
        <dbReference type="SAM" id="SignalP"/>
    </source>
</evidence>
<evidence type="ECO:0000313" key="3">
    <source>
        <dbReference type="Proteomes" id="UP001183643"/>
    </source>
</evidence>
<dbReference type="InterPro" id="IPR006059">
    <property type="entry name" value="SBP"/>
</dbReference>
<protein>
    <submittedName>
        <fullName evidence="2">Xylobiose transport system substrate-binding protein</fullName>
    </submittedName>
</protein>
<dbReference type="PROSITE" id="PS51318">
    <property type="entry name" value="TAT"/>
    <property type="match status" value="1"/>
</dbReference>
<dbReference type="Pfam" id="PF01547">
    <property type="entry name" value="SBP_bac_1"/>
    <property type="match status" value="1"/>
</dbReference>
<feature type="chain" id="PRO_5042278720" evidence="1">
    <location>
        <begin position="22"/>
        <end position="437"/>
    </location>
</feature>
<dbReference type="PANTHER" id="PTHR43649:SF14">
    <property type="entry name" value="BLR3389 PROTEIN"/>
    <property type="match status" value="1"/>
</dbReference>
<dbReference type="SUPFAM" id="SSF53850">
    <property type="entry name" value="Periplasmic binding protein-like II"/>
    <property type="match status" value="1"/>
</dbReference>
<name>A0AAE3YYQ8_9ACTN</name>
<dbReference type="InterPro" id="IPR050490">
    <property type="entry name" value="Bact_solute-bd_prot1"/>
</dbReference>
<dbReference type="PANTHER" id="PTHR43649">
    <property type="entry name" value="ARABINOSE-BINDING PROTEIN-RELATED"/>
    <property type="match status" value="1"/>
</dbReference>
<keyword evidence="3" id="KW-1185">Reference proteome</keyword>
<dbReference type="Proteomes" id="UP001183643">
    <property type="component" value="Unassembled WGS sequence"/>
</dbReference>
<sequence>MTNPLMSRRSLLGLAGLGAGAAVLGTAGCGGSSGPQGDDSKALIDIWCLQDPVQNRVQQAAVDRFNAGDAADAKLSTFINDAYQQKLGVAMGSEQRPDVFFNWGGGSIREYVRGDLLVDLTPTLDADAAFKGRFLPAVLEAGKIGAQYYGVPLRGMQPIILYYNKEVLGRVGAQPPTTWAETLTLVDRLKAESITPFALAGTQPWTLLMWIEYLADRIGGPAVFQRIADGDKTGWSDPAMIKALNEITALVDRGGFGTNWASVNYEAGGAGTIFAQGKAAMHLMGSWEYTNQVDQQPEFAQNGLGWTTFPVYEGGAGDPKAIVGNPTNYFSITKSSANVADATAFLKQEMASDAYVDDWIKAGDVPPITGLESRLSASPSPEFSAFVYGMVRDAPSFQLSWDQAVDQKYRDPMLTNLQKLFLGELDANGFASAMAAL</sequence>